<accession>A0A804HSB3</accession>
<proteinExistence type="predicted"/>
<keyword evidence="3" id="KW-1185">Reference proteome</keyword>
<evidence type="ECO:0000313" key="2">
    <source>
        <dbReference type="EnsemblPlants" id="Ma01_p09930.1"/>
    </source>
</evidence>
<dbReference type="GO" id="GO:0003735">
    <property type="term" value="F:structural constituent of ribosome"/>
    <property type="evidence" value="ECO:0000318"/>
    <property type="project" value="GO_Central"/>
</dbReference>
<evidence type="ECO:0000313" key="3">
    <source>
        <dbReference type="Proteomes" id="UP000012960"/>
    </source>
</evidence>
<dbReference type="EnsemblPlants" id="Ma01_t09930.1">
    <property type="protein sequence ID" value="Ma01_p09930.1"/>
    <property type="gene ID" value="Ma01_g09930"/>
</dbReference>
<dbReference type="InterPro" id="IPR036838">
    <property type="entry name" value="Ribosomal_uS10_dom_sf"/>
</dbReference>
<evidence type="ECO:0000313" key="1">
    <source>
        <dbReference type="EMBL" id="CAG1859079.1"/>
    </source>
</evidence>
<sequence>MVAAYGAMKPTELGLEEPQEQLHRIRITLSSRLQERHESRERMCGSVEVSEGQAADGQGCPPRYSTSLTVPSKCDFLTISKLDRISCSVYPRVIDLASSSELVKQIAWISIEPGLDVEVTIAEP</sequence>
<dbReference type="Proteomes" id="UP000012960">
    <property type="component" value="Unplaced"/>
</dbReference>
<reference evidence="2" key="2">
    <citation type="submission" date="2021-05" db="UniProtKB">
        <authorList>
            <consortium name="EnsemblPlants"/>
        </authorList>
    </citation>
    <scope>IDENTIFICATION</scope>
    <source>
        <strain evidence="2">subsp. malaccensis</strain>
    </source>
</reference>
<protein>
    <submittedName>
        <fullName evidence="1">(wild Malaysian banana) hypothetical protein</fullName>
    </submittedName>
</protein>
<reference evidence="1" key="1">
    <citation type="submission" date="2021-03" db="EMBL/GenBank/DDBJ databases">
        <authorList>
            <consortium name="Genoscope - CEA"/>
            <person name="William W."/>
        </authorList>
    </citation>
    <scope>NUCLEOTIDE SEQUENCE</scope>
    <source>
        <strain evidence="1">Doubled-haploid Pahang</strain>
    </source>
</reference>
<dbReference type="Gene3D" id="3.30.70.600">
    <property type="entry name" value="Ribosomal protein S10 domain"/>
    <property type="match status" value="1"/>
</dbReference>
<dbReference type="EMBL" id="HG996466">
    <property type="protein sequence ID" value="CAG1859079.1"/>
    <property type="molecule type" value="Genomic_DNA"/>
</dbReference>
<dbReference type="AlphaFoldDB" id="A0A804HSB3"/>
<gene>
    <name evidence="1" type="ORF">GSMUA_293740.1</name>
</gene>
<dbReference type="Gramene" id="Ma01_t09930.1">
    <property type="protein sequence ID" value="Ma01_p09930.1"/>
    <property type="gene ID" value="Ma01_g09930"/>
</dbReference>
<dbReference type="GO" id="GO:0022627">
    <property type="term" value="C:cytosolic small ribosomal subunit"/>
    <property type="evidence" value="ECO:0000318"/>
    <property type="project" value="GO_Central"/>
</dbReference>
<dbReference type="InParanoid" id="A0A804HSB3"/>
<organism evidence="2 3">
    <name type="scientific">Musa acuminata subsp. malaccensis</name>
    <name type="common">Wild banana</name>
    <name type="synonym">Musa malaccensis</name>
    <dbReference type="NCBI Taxonomy" id="214687"/>
    <lineage>
        <taxon>Eukaryota</taxon>
        <taxon>Viridiplantae</taxon>
        <taxon>Streptophyta</taxon>
        <taxon>Embryophyta</taxon>
        <taxon>Tracheophyta</taxon>
        <taxon>Spermatophyta</taxon>
        <taxon>Magnoliopsida</taxon>
        <taxon>Liliopsida</taxon>
        <taxon>Zingiberales</taxon>
        <taxon>Musaceae</taxon>
        <taxon>Musa</taxon>
    </lineage>
</organism>
<name>A0A804HSB3_MUSAM</name>